<protein>
    <submittedName>
        <fullName evidence="3">AMP dependent CoA ligase</fullName>
    </submittedName>
</protein>
<dbReference type="AlphaFoldDB" id="A0A364MYC0"/>
<feature type="domain" description="AMP-dependent synthetase/ligase" evidence="2">
    <location>
        <begin position="139"/>
        <end position="512"/>
    </location>
</feature>
<dbReference type="EMBL" id="QGDH01000105">
    <property type="protein sequence ID" value="RAR07149.1"/>
    <property type="molecule type" value="Genomic_DNA"/>
</dbReference>
<dbReference type="Gene3D" id="3.30.300.30">
    <property type="match status" value="1"/>
</dbReference>
<accession>A0A364MYC0</accession>
<proteinExistence type="predicted"/>
<dbReference type="GO" id="GO:0006631">
    <property type="term" value="P:fatty acid metabolic process"/>
    <property type="evidence" value="ECO:0007669"/>
    <property type="project" value="TreeGrafter"/>
</dbReference>
<feature type="signal peptide" evidence="1">
    <location>
        <begin position="1"/>
        <end position="24"/>
    </location>
</feature>
<keyword evidence="4" id="KW-1185">Reference proteome</keyword>
<dbReference type="PANTHER" id="PTHR43201:SF32">
    <property type="entry name" value="2-SUCCINYLBENZOATE--COA LIGASE, CHLOROPLASTIC_PEROXISOMAL"/>
    <property type="match status" value="1"/>
</dbReference>
<evidence type="ECO:0000259" key="2">
    <source>
        <dbReference type="Pfam" id="PF00501"/>
    </source>
</evidence>
<dbReference type="PANTHER" id="PTHR43201">
    <property type="entry name" value="ACYL-COA SYNTHETASE"/>
    <property type="match status" value="1"/>
</dbReference>
<dbReference type="PROSITE" id="PS00455">
    <property type="entry name" value="AMP_BINDING"/>
    <property type="match status" value="1"/>
</dbReference>
<keyword evidence="1" id="KW-0732">Signal</keyword>
<dbReference type="Proteomes" id="UP000249619">
    <property type="component" value="Unassembled WGS sequence"/>
</dbReference>
<organism evidence="3 4">
    <name type="scientific">Stemphylium lycopersici</name>
    <name type="common">Tomato gray leaf spot disease fungus</name>
    <name type="synonym">Thyrospora lycopersici</name>
    <dbReference type="NCBI Taxonomy" id="183478"/>
    <lineage>
        <taxon>Eukaryota</taxon>
        <taxon>Fungi</taxon>
        <taxon>Dikarya</taxon>
        <taxon>Ascomycota</taxon>
        <taxon>Pezizomycotina</taxon>
        <taxon>Dothideomycetes</taxon>
        <taxon>Pleosporomycetidae</taxon>
        <taxon>Pleosporales</taxon>
        <taxon>Pleosporineae</taxon>
        <taxon>Pleosporaceae</taxon>
        <taxon>Stemphylium</taxon>
    </lineage>
</organism>
<name>A0A364MYC0_STELY</name>
<dbReference type="InterPro" id="IPR042099">
    <property type="entry name" value="ANL_N_sf"/>
</dbReference>
<dbReference type="InterPro" id="IPR045851">
    <property type="entry name" value="AMP-bd_C_sf"/>
</dbReference>
<sequence>MWYLLLKTSALFLAIRYLPLLLRSEKNPRNVYLPAEEDDELSEIEATTWPQLSVFEHIERGLRMNPHGPAVICLMEQSASIKKLGSTYAEDSEVTEGSEIRNKSATRNLRCKDQTLTHSPLVLADTPPHGATHEDEANAFTLTYTQLHRISLKLATGLLAIGVQPNTRMIMLIPNGAEYAILLWTCILLHITYVNLDPAFLEISGFTSLKHTLQTIKPQLVVVPDARSGKAIDVAISELGLPQPAKVCLFDSAPTSTKWKSLVVVATNKNSQHFADNASLLSAARQHDMNHINSIMFTSGTSGVPKGCPQTVAAISHALHSQEWLIDRDSGAAKYALMQPHNSRGIAPAQTLQTWRAGGAVVLTGQKFSVHDAIRAIDQLGASFLVLTPPMVHEFATKLAATPLDLSCVKRIQVGGDAVSKEVLVKCAALFPQAQVCVNQGMTEGPGVFTWPFLESSPKDIPFFGGQICPVGVVAPGAKIRLRSTSSRGEIVKRGELGELHISCPSIIKHYLGGYSEEAFYDDRKGRWFNTNDVAMIDNKGLVFIVGRKKDIIQREGVTIAPSLIESCVAAFTQCQAVVVPMPHSVFFVEPIAVVDSFANASAEEVKQHVRKALGEDYALGGVVCLKQVGFVDFPVNATHKIIRSEVQEAVVRYWRQRSVEVATTERNAGQKPLIK</sequence>
<gene>
    <name evidence="3" type="ORF">DDE83_006647</name>
</gene>
<comment type="caution">
    <text evidence="3">The sequence shown here is derived from an EMBL/GenBank/DDBJ whole genome shotgun (WGS) entry which is preliminary data.</text>
</comment>
<dbReference type="SUPFAM" id="SSF56801">
    <property type="entry name" value="Acetyl-CoA synthetase-like"/>
    <property type="match status" value="1"/>
</dbReference>
<keyword evidence="3" id="KW-0436">Ligase</keyword>
<reference evidence="4" key="1">
    <citation type="submission" date="2018-05" db="EMBL/GenBank/DDBJ databases">
        <title>Draft genome sequence of Stemphylium lycopersici strain CIDEFI 213.</title>
        <authorList>
            <person name="Medina R."/>
            <person name="Franco M.E.E."/>
            <person name="Lucentini C.G."/>
            <person name="Saparrat M.C.N."/>
            <person name="Balatti P.A."/>
        </authorList>
    </citation>
    <scope>NUCLEOTIDE SEQUENCE [LARGE SCALE GENOMIC DNA]</scope>
    <source>
        <strain evidence="4">CIDEFI 213</strain>
    </source>
</reference>
<evidence type="ECO:0000256" key="1">
    <source>
        <dbReference type="SAM" id="SignalP"/>
    </source>
</evidence>
<evidence type="ECO:0000313" key="3">
    <source>
        <dbReference type="EMBL" id="RAR07149.1"/>
    </source>
</evidence>
<evidence type="ECO:0000313" key="4">
    <source>
        <dbReference type="Proteomes" id="UP000249619"/>
    </source>
</evidence>
<dbReference type="STRING" id="183478.A0A364MYC0"/>
<dbReference type="Gene3D" id="3.40.50.12780">
    <property type="entry name" value="N-terminal domain of ligase-like"/>
    <property type="match status" value="1"/>
</dbReference>
<dbReference type="InterPro" id="IPR000873">
    <property type="entry name" value="AMP-dep_synth/lig_dom"/>
</dbReference>
<feature type="chain" id="PRO_5016620179" evidence="1">
    <location>
        <begin position="25"/>
        <end position="676"/>
    </location>
</feature>
<dbReference type="InterPro" id="IPR020845">
    <property type="entry name" value="AMP-binding_CS"/>
</dbReference>
<dbReference type="GO" id="GO:0031956">
    <property type="term" value="F:medium-chain fatty acid-CoA ligase activity"/>
    <property type="evidence" value="ECO:0007669"/>
    <property type="project" value="TreeGrafter"/>
</dbReference>
<dbReference type="Pfam" id="PF00501">
    <property type="entry name" value="AMP-binding"/>
    <property type="match status" value="1"/>
</dbReference>